<dbReference type="SMART" id="SM00849">
    <property type="entry name" value="Lactamase_B"/>
    <property type="match status" value="1"/>
</dbReference>
<dbReference type="SUPFAM" id="SSF56281">
    <property type="entry name" value="Metallo-hydrolase/oxidoreductase"/>
    <property type="match status" value="1"/>
</dbReference>
<dbReference type="PANTHER" id="PTHR47619:SF1">
    <property type="entry name" value="EXODEOXYRIBONUCLEASE WALJ"/>
    <property type="match status" value="1"/>
</dbReference>
<dbReference type="Proteomes" id="UP000610760">
    <property type="component" value="Unassembled WGS sequence"/>
</dbReference>
<dbReference type="EMBL" id="JACRSV010000001">
    <property type="protein sequence ID" value="MBC8558777.1"/>
    <property type="molecule type" value="Genomic_DNA"/>
</dbReference>
<evidence type="ECO:0000259" key="1">
    <source>
        <dbReference type="SMART" id="SM00849"/>
    </source>
</evidence>
<proteinExistence type="predicted"/>
<evidence type="ECO:0000313" key="3">
    <source>
        <dbReference type="Proteomes" id="UP000610760"/>
    </source>
</evidence>
<reference evidence="2" key="1">
    <citation type="submission" date="2020-08" db="EMBL/GenBank/DDBJ databases">
        <title>Genome public.</title>
        <authorList>
            <person name="Liu C."/>
            <person name="Sun Q."/>
        </authorList>
    </citation>
    <scope>NUCLEOTIDE SEQUENCE</scope>
    <source>
        <strain evidence="2">NSJ-33</strain>
    </source>
</reference>
<name>A0A926E0N1_9FIRM</name>
<dbReference type="Pfam" id="PF12706">
    <property type="entry name" value="Lactamase_B_2"/>
    <property type="match status" value="1"/>
</dbReference>
<accession>A0A926E0N1</accession>
<dbReference type="InterPro" id="IPR036866">
    <property type="entry name" value="RibonucZ/Hydroxyglut_hydro"/>
</dbReference>
<dbReference type="InterPro" id="IPR001279">
    <property type="entry name" value="Metallo-B-lactamas"/>
</dbReference>
<keyword evidence="3" id="KW-1185">Reference proteome</keyword>
<organism evidence="2 3">
    <name type="scientific">Fumia xinanensis</name>
    <dbReference type="NCBI Taxonomy" id="2763659"/>
    <lineage>
        <taxon>Bacteria</taxon>
        <taxon>Bacillati</taxon>
        <taxon>Bacillota</taxon>
        <taxon>Clostridia</taxon>
        <taxon>Eubacteriales</taxon>
        <taxon>Oscillospiraceae</taxon>
        <taxon>Fumia</taxon>
    </lineage>
</organism>
<dbReference type="AlphaFoldDB" id="A0A926E0N1"/>
<dbReference type="RefSeq" id="WP_249293662.1">
    <property type="nucleotide sequence ID" value="NZ_JACRSV010000001.1"/>
</dbReference>
<dbReference type="Gene3D" id="3.60.15.10">
    <property type="entry name" value="Ribonuclease Z/Hydroxyacylglutathione hydrolase-like"/>
    <property type="match status" value="1"/>
</dbReference>
<protein>
    <submittedName>
        <fullName evidence="2">MBL fold metallo-hydrolase</fullName>
    </submittedName>
</protein>
<evidence type="ECO:0000313" key="2">
    <source>
        <dbReference type="EMBL" id="MBC8558777.1"/>
    </source>
</evidence>
<feature type="domain" description="Metallo-beta-lactamase" evidence="1">
    <location>
        <begin position="12"/>
        <end position="182"/>
    </location>
</feature>
<dbReference type="PANTHER" id="PTHR47619">
    <property type="entry name" value="METALLO-HYDROLASE YYCJ-RELATED"/>
    <property type="match status" value="1"/>
</dbReference>
<sequence length="264" mass="29412">MTYFYNLCSSSSGNSTYLGSLTSGILFDAGIGIRNYAKSLHAAGLPPSAVKAIFVTHEHSDHVKGLDVISTRHDLPIYGSEGTIQSLLEQGHLCGQQEIHIIDKPTQVEGYIVTPFHTSHDSRESLGFRVETPSHEQVGICTDLGFVSDEVLNSLLGCHFVMLESNYDESMLMYGSYPFFLKRRISSHKGHLSNEQCAETIERLIQGNTKRFALAHLSEENNRPEVAFSHSKNYLVQKDMLLGRDYLIDVLAKVNDGRMIEISC</sequence>
<dbReference type="InterPro" id="IPR052533">
    <property type="entry name" value="WalJ/YycJ-like"/>
</dbReference>
<gene>
    <name evidence="2" type="ORF">H8710_01710</name>
</gene>
<comment type="caution">
    <text evidence="2">The sequence shown here is derived from an EMBL/GenBank/DDBJ whole genome shotgun (WGS) entry which is preliminary data.</text>
</comment>